<evidence type="ECO:0000256" key="2">
    <source>
        <dbReference type="ARBA" id="ARBA00023242"/>
    </source>
</evidence>
<accession>A0A820DBB9</accession>
<evidence type="ECO:0000259" key="3">
    <source>
        <dbReference type="Pfam" id="PF25879"/>
    </source>
</evidence>
<evidence type="ECO:0000313" key="4">
    <source>
        <dbReference type="EMBL" id="CAF4228638.1"/>
    </source>
</evidence>
<evidence type="ECO:0000256" key="1">
    <source>
        <dbReference type="ARBA" id="ARBA00004123"/>
    </source>
</evidence>
<reference evidence="4" key="1">
    <citation type="submission" date="2021-02" db="EMBL/GenBank/DDBJ databases">
        <authorList>
            <person name="Nowell W R."/>
        </authorList>
    </citation>
    <scope>NUCLEOTIDE SEQUENCE</scope>
</reference>
<evidence type="ECO:0000313" key="5">
    <source>
        <dbReference type="Proteomes" id="UP000663868"/>
    </source>
</evidence>
<name>A0A820DBB9_9BILA</name>
<gene>
    <name evidence="4" type="ORF">KXQ929_LOCUS41609</name>
</gene>
<dbReference type="EMBL" id="CAJOBB010009477">
    <property type="protein sequence ID" value="CAF4228638.1"/>
    <property type="molecule type" value="Genomic_DNA"/>
</dbReference>
<comment type="subcellular location">
    <subcellularLocation>
        <location evidence="1">Nucleus</location>
    </subcellularLocation>
</comment>
<comment type="caution">
    <text evidence="4">The sequence shown here is derived from an EMBL/GenBank/DDBJ whole genome shotgun (WGS) entry which is preliminary data.</text>
</comment>
<feature type="non-terminal residue" evidence="4">
    <location>
        <position position="1"/>
    </location>
</feature>
<sequence>NVCPRDSFVYLIDRSNNYWIKMNSHYTDIWSSTKTFNWTERIETIVRNSYGETIPFDKLKKEIIKQYREVKPNSDKSTNELINQLEKNLTKAPFIGRLGNDIYYLYYFRAEKSDLYL</sequence>
<dbReference type="AlphaFoldDB" id="A0A820DBB9"/>
<organism evidence="4 5">
    <name type="scientific">Adineta steineri</name>
    <dbReference type="NCBI Taxonomy" id="433720"/>
    <lineage>
        <taxon>Eukaryota</taxon>
        <taxon>Metazoa</taxon>
        <taxon>Spiralia</taxon>
        <taxon>Gnathifera</taxon>
        <taxon>Rotifera</taxon>
        <taxon>Eurotatoria</taxon>
        <taxon>Bdelloidea</taxon>
        <taxon>Adinetida</taxon>
        <taxon>Adinetidae</taxon>
        <taxon>Adineta</taxon>
    </lineage>
</organism>
<dbReference type="InterPro" id="IPR058719">
    <property type="entry name" value="WHD_LYAR"/>
</dbReference>
<proteinExistence type="predicted"/>
<dbReference type="Proteomes" id="UP000663868">
    <property type="component" value="Unassembled WGS sequence"/>
</dbReference>
<protein>
    <recommendedName>
        <fullName evidence="3">Cell growth-regulating nucleolar protein-like winged helix domain-containing protein</fullName>
    </recommendedName>
</protein>
<keyword evidence="2" id="KW-0539">Nucleus</keyword>
<dbReference type="Pfam" id="PF25879">
    <property type="entry name" value="WHD_LYAR"/>
    <property type="match status" value="1"/>
</dbReference>
<feature type="domain" description="Cell growth-regulating nucleolar protein-like winged helix" evidence="3">
    <location>
        <begin position="34"/>
        <end position="93"/>
    </location>
</feature>